<dbReference type="Proteomes" id="UP000243629">
    <property type="component" value="Unassembled WGS sequence"/>
</dbReference>
<feature type="transmembrane region" description="Helical" evidence="2">
    <location>
        <begin position="98"/>
        <end position="119"/>
    </location>
</feature>
<evidence type="ECO:0000256" key="2">
    <source>
        <dbReference type="SAM" id="Phobius"/>
    </source>
</evidence>
<dbReference type="Pfam" id="PF07916">
    <property type="entry name" value="TraG_N"/>
    <property type="match status" value="1"/>
</dbReference>
<feature type="transmembrane region" description="Helical" evidence="2">
    <location>
        <begin position="21"/>
        <end position="48"/>
    </location>
</feature>
<protein>
    <submittedName>
        <fullName evidence="4">TraG-like protein, N-terminal region</fullName>
    </submittedName>
</protein>
<gene>
    <name evidence="4" type="ORF">SAMN05216217_101215</name>
</gene>
<dbReference type="AlphaFoldDB" id="A0A1I4NCI4"/>
<evidence type="ECO:0000313" key="5">
    <source>
        <dbReference type="Proteomes" id="UP000243629"/>
    </source>
</evidence>
<feature type="compositionally biased region" description="Low complexity" evidence="1">
    <location>
        <begin position="570"/>
        <end position="579"/>
    </location>
</feature>
<feature type="transmembrane region" description="Helical" evidence="2">
    <location>
        <begin position="460"/>
        <end position="478"/>
    </location>
</feature>
<dbReference type="STRING" id="1720063.SAMN05216217_101215"/>
<sequence length="579" mass="63938">MSQLAWLRLPWLFNRRVGVALLWTLLVVAAAVAVNIAGIHVVGGVAGWQHWLQAHAGHFFVWRLCLYGATAYGWWWMRRRLLRREPSRETHQRLLRTETAAVIAVVALPFVAIVIQEWLKARSEGADEGNKGVLSSMRIENRVWVAIAVIMFAGIPFIPVDLATIRFDTTRSAQCQVNVPLPNDTGWSNVYTALNNQSALVPVWWFFMHAISKAVTGAAVAAIPCGTDLRQIRMEVDATRIDDPVLAQEVADFTHDCYGPSRAKLFMNRPTLFDEQVNDVTWIGSSYFLDTAGFYDTYHSRTPRTAWPYDATRDAGLAQVDSGGGYPSCRQWWADGGQGLRSRLLAQVDPDLLTRIGRWAGFLSQSEVNDSVIRAVVSPRQQKMNQGAVYTDYGGQIDKTLPNIVTRGAGDLGLTVGSLGFFPAMDVVCQALPMVLTMLKMALVICIPLVLLIGTYDLKTVVTVSCVQFALFFVDFWFQLARWIDSTILDALYGWGFGADRPHTNFDPLIGLNNAFGDMLLNFVMAMMFIVLPTFWVMALAWAGVRTGNIVQGLSTATSDAKGAGGRGAGMAMSAVSKK</sequence>
<name>A0A1I4NCI4_9GAMM</name>
<dbReference type="RefSeq" id="WP_342707810.1">
    <property type="nucleotide sequence ID" value="NZ_FOUI01000001.1"/>
</dbReference>
<proteinExistence type="predicted"/>
<reference evidence="5" key="1">
    <citation type="submission" date="2016-10" db="EMBL/GenBank/DDBJ databases">
        <authorList>
            <person name="Varghese N."/>
            <person name="Submissions S."/>
        </authorList>
    </citation>
    <scope>NUCLEOTIDE SEQUENCE [LARGE SCALE GENOMIC DNA]</scope>
    <source>
        <strain evidence="5">DSM 24213</strain>
    </source>
</reference>
<feature type="transmembrane region" description="Helical" evidence="2">
    <location>
        <begin position="143"/>
        <end position="162"/>
    </location>
</feature>
<feature type="transmembrane region" description="Helical" evidence="2">
    <location>
        <begin position="431"/>
        <end position="454"/>
    </location>
</feature>
<evidence type="ECO:0000313" key="4">
    <source>
        <dbReference type="EMBL" id="SFM13179.1"/>
    </source>
</evidence>
<feature type="transmembrane region" description="Helical" evidence="2">
    <location>
        <begin position="60"/>
        <end position="77"/>
    </location>
</feature>
<dbReference type="EMBL" id="FOUI01000001">
    <property type="protein sequence ID" value="SFM13179.1"/>
    <property type="molecule type" value="Genomic_DNA"/>
</dbReference>
<feature type="region of interest" description="Disordered" evidence="1">
    <location>
        <begin position="560"/>
        <end position="579"/>
    </location>
</feature>
<keyword evidence="2" id="KW-1133">Transmembrane helix</keyword>
<evidence type="ECO:0000259" key="3">
    <source>
        <dbReference type="Pfam" id="PF07916"/>
    </source>
</evidence>
<dbReference type="InterPro" id="IPR012931">
    <property type="entry name" value="TraG_N_Proteobacteria"/>
</dbReference>
<keyword evidence="2" id="KW-0812">Transmembrane</keyword>
<evidence type="ECO:0000256" key="1">
    <source>
        <dbReference type="SAM" id="MobiDB-lite"/>
    </source>
</evidence>
<feature type="transmembrane region" description="Helical" evidence="2">
    <location>
        <begin position="520"/>
        <end position="545"/>
    </location>
</feature>
<keyword evidence="2" id="KW-0472">Membrane</keyword>
<accession>A0A1I4NCI4</accession>
<organism evidence="4 5">
    <name type="scientific">Halopseudomonas yangmingensis</name>
    <dbReference type="NCBI Taxonomy" id="1720063"/>
    <lineage>
        <taxon>Bacteria</taxon>
        <taxon>Pseudomonadati</taxon>
        <taxon>Pseudomonadota</taxon>
        <taxon>Gammaproteobacteria</taxon>
        <taxon>Pseudomonadales</taxon>
        <taxon>Pseudomonadaceae</taxon>
        <taxon>Halopseudomonas</taxon>
    </lineage>
</organism>
<feature type="domain" description="TraG N-terminal Proteobacteria" evidence="3">
    <location>
        <begin position="107"/>
        <end position="557"/>
    </location>
</feature>
<keyword evidence="5" id="KW-1185">Reference proteome</keyword>